<gene>
    <name evidence="1" type="ORF">HHL27_22055</name>
</gene>
<name>A0A7Y0BTX8_9SPHN</name>
<protein>
    <submittedName>
        <fullName evidence="1">Uncharacterized protein</fullName>
    </submittedName>
</protein>
<reference evidence="1 2" key="1">
    <citation type="submission" date="2020-04" db="EMBL/GenBank/DDBJ databases">
        <title>Novosphingobium sp. TW-4 isolated from soil.</title>
        <authorList>
            <person name="Dahal R.H."/>
            <person name="Chaudhary D.K."/>
        </authorList>
    </citation>
    <scope>NUCLEOTIDE SEQUENCE [LARGE SCALE GENOMIC DNA]</scope>
    <source>
        <strain evidence="1 2">TW-4</strain>
    </source>
</reference>
<dbReference type="AlphaFoldDB" id="A0A7Y0BTX8"/>
<proteinExistence type="predicted"/>
<dbReference type="RefSeq" id="WP_169495510.1">
    <property type="nucleotide sequence ID" value="NZ_JABBGM010000034.1"/>
</dbReference>
<sequence>MQSHLTKLALEALQAWKDAQQATEDAIEQLMRADIDGWLHELGAQGEIRDSKKRADAAWAKANALRDAAFADCVPTSNPVDDCETGVGERQGSTAIDEAVQAFITRYARHDPSCAKGRHMGNQCSCGFDDALAAFQL</sequence>
<keyword evidence="2" id="KW-1185">Reference proteome</keyword>
<comment type="caution">
    <text evidence="1">The sequence shown here is derived from an EMBL/GenBank/DDBJ whole genome shotgun (WGS) entry which is preliminary data.</text>
</comment>
<dbReference type="EMBL" id="JABBGM010000034">
    <property type="protein sequence ID" value="NML96328.1"/>
    <property type="molecule type" value="Genomic_DNA"/>
</dbReference>
<evidence type="ECO:0000313" key="1">
    <source>
        <dbReference type="EMBL" id="NML96328.1"/>
    </source>
</evidence>
<accession>A0A7Y0BTX8</accession>
<evidence type="ECO:0000313" key="2">
    <source>
        <dbReference type="Proteomes" id="UP000583556"/>
    </source>
</evidence>
<dbReference type="Proteomes" id="UP000583556">
    <property type="component" value="Unassembled WGS sequence"/>
</dbReference>
<organism evidence="1 2">
    <name type="scientific">Novosphingobium olei</name>
    <dbReference type="NCBI Taxonomy" id="2728851"/>
    <lineage>
        <taxon>Bacteria</taxon>
        <taxon>Pseudomonadati</taxon>
        <taxon>Pseudomonadota</taxon>
        <taxon>Alphaproteobacteria</taxon>
        <taxon>Sphingomonadales</taxon>
        <taxon>Sphingomonadaceae</taxon>
        <taxon>Novosphingobium</taxon>
    </lineage>
</organism>